<dbReference type="Proteomes" id="UP000054498">
    <property type="component" value="Unassembled WGS sequence"/>
</dbReference>
<keyword evidence="5" id="KW-0547">Nucleotide-binding</keyword>
<evidence type="ECO:0000256" key="7">
    <source>
        <dbReference type="ARBA" id="ARBA00023175"/>
    </source>
</evidence>
<evidence type="ECO:0000259" key="11">
    <source>
        <dbReference type="PROSITE" id="PS50057"/>
    </source>
</evidence>
<dbReference type="KEGG" id="mng:MNEG_8273"/>
<comment type="subcellular location">
    <subcellularLocation>
        <location evidence="1">Cytoplasm</location>
    </subcellularLocation>
</comment>
<dbReference type="InterPro" id="IPR038185">
    <property type="entry name" value="MyTH4_dom_sf"/>
</dbReference>
<dbReference type="InterPro" id="IPR000299">
    <property type="entry name" value="FERM_domain"/>
</dbReference>
<dbReference type="OrthoDB" id="3176171at2759"/>
<evidence type="ECO:0000256" key="3">
    <source>
        <dbReference type="ARBA" id="ARBA00022490"/>
    </source>
</evidence>
<keyword evidence="3" id="KW-0963">Cytoplasm</keyword>
<evidence type="ECO:0000256" key="4">
    <source>
        <dbReference type="ARBA" id="ARBA00022737"/>
    </source>
</evidence>
<dbReference type="SMART" id="SM00295">
    <property type="entry name" value="B41"/>
    <property type="match status" value="1"/>
</dbReference>
<dbReference type="InterPro" id="IPR011993">
    <property type="entry name" value="PH-like_dom_sf"/>
</dbReference>
<dbReference type="InterPro" id="IPR019749">
    <property type="entry name" value="Band_41_domain"/>
</dbReference>
<comment type="similarity">
    <text evidence="2">Belongs to the TRAFAC class myosin-kinesin ATPase superfamily. Myosin family.</text>
</comment>
<evidence type="ECO:0000256" key="8">
    <source>
        <dbReference type="ARBA" id="ARBA00023203"/>
    </source>
</evidence>
<dbReference type="InterPro" id="IPR002404">
    <property type="entry name" value="IRS_PTB"/>
</dbReference>
<dbReference type="GeneID" id="25741149"/>
<evidence type="ECO:0000256" key="5">
    <source>
        <dbReference type="ARBA" id="ARBA00022741"/>
    </source>
</evidence>
<keyword evidence="7" id="KW-0505">Motor protein</keyword>
<dbReference type="PANTHER" id="PTHR22692:SF35">
    <property type="match status" value="1"/>
</dbReference>
<dbReference type="CDD" id="cd14473">
    <property type="entry name" value="FERM_B-lobe"/>
    <property type="match status" value="1"/>
</dbReference>
<evidence type="ECO:0000259" key="12">
    <source>
        <dbReference type="PROSITE" id="PS51016"/>
    </source>
</evidence>
<dbReference type="Pfam" id="PF00373">
    <property type="entry name" value="FERM_M"/>
    <property type="match status" value="1"/>
</dbReference>
<keyword evidence="8" id="KW-0009">Actin-binding</keyword>
<evidence type="ECO:0000313" key="13">
    <source>
        <dbReference type="EMBL" id="KIY99686.1"/>
    </source>
</evidence>
<dbReference type="PROSITE" id="PS51016">
    <property type="entry name" value="MYTH4"/>
    <property type="match status" value="1"/>
</dbReference>
<dbReference type="CDD" id="cd13200">
    <property type="entry name" value="FERM_C_KCBP"/>
    <property type="match status" value="1"/>
</dbReference>
<evidence type="ECO:0000313" key="14">
    <source>
        <dbReference type="Proteomes" id="UP000054498"/>
    </source>
</evidence>
<reference evidence="13 14" key="1">
    <citation type="journal article" date="2013" name="BMC Genomics">
        <title>Reconstruction of the lipid metabolism for the microalga Monoraphidium neglectum from its genome sequence reveals characteristics suitable for biofuel production.</title>
        <authorList>
            <person name="Bogen C."/>
            <person name="Al-Dilaimi A."/>
            <person name="Albersmeier A."/>
            <person name="Wichmann J."/>
            <person name="Grundmann M."/>
            <person name="Rupp O."/>
            <person name="Lauersen K.J."/>
            <person name="Blifernez-Klassen O."/>
            <person name="Kalinowski J."/>
            <person name="Goesmann A."/>
            <person name="Mussgnug J.H."/>
            <person name="Kruse O."/>
        </authorList>
    </citation>
    <scope>NUCLEOTIDE SEQUENCE [LARGE SCALE GENOMIC DNA]</scope>
    <source>
        <strain evidence="13 14">SAG 48.87</strain>
    </source>
</reference>
<feature type="coiled-coil region" evidence="9">
    <location>
        <begin position="722"/>
        <end position="880"/>
    </location>
</feature>
<dbReference type="GO" id="GO:0003779">
    <property type="term" value="F:actin binding"/>
    <property type="evidence" value="ECO:0007669"/>
    <property type="project" value="UniProtKB-KW"/>
</dbReference>
<dbReference type="GO" id="GO:0005737">
    <property type="term" value="C:cytoplasm"/>
    <property type="evidence" value="ECO:0007669"/>
    <property type="project" value="UniProtKB-SubCell"/>
</dbReference>
<keyword evidence="4" id="KW-0677">Repeat</keyword>
<dbReference type="STRING" id="145388.A0A0D2MG64"/>
<evidence type="ECO:0000256" key="6">
    <source>
        <dbReference type="ARBA" id="ARBA00022840"/>
    </source>
</evidence>
<feature type="region of interest" description="Disordered" evidence="10">
    <location>
        <begin position="96"/>
        <end position="120"/>
    </location>
</feature>
<dbReference type="Gene3D" id="1.25.40.530">
    <property type="entry name" value="MyTH4 domain"/>
    <property type="match status" value="1"/>
</dbReference>
<dbReference type="RefSeq" id="XP_013898706.1">
    <property type="nucleotide sequence ID" value="XM_014043252.1"/>
</dbReference>
<dbReference type="InterPro" id="IPR051567">
    <property type="entry name" value="Unconventional_Myosin_ATPase"/>
</dbReference>
<dbReference type="PROSITE" id="PS50057">
    <property type="entry name" value="FERM_3"/>
    <property type="match status" value="1"/>
</dbReference>
<dbReference type="PANTHER" id="PTHR22692">
    <property type="entry name" value="MYOSIN VII, XV"/>
    <property type="match status" value="1"/>
</dbReference>
<feature type="domain" description="MyTH4" evidence="12">
    <location>
        <begin position="144"/>
        <end position="312"/>
    </location>
</feature>
<evidence type="ECO:0008006" key="15">
    <source>
        <dbReference type="Google" id="ProtNLM"/>
    </source>
</evidence>
<protein>
    <recommendedName>
        <fullName evidence="15">FERM domain-containing protein</fullName>
    </recommendedName>
</protein>
<feature type="compositionally biased region" description="Gly residues" evidence="10">
    <location>
        <begin position="100"/>
        <end position="113"/>
    </location>
</feature>
<evidence type="ECO:0000256" key="2">
    <source>
        <dbReference type="ARBA" id="ARBA00008314"/>
    </source>
</evidence>
<keyword evidence="6" id="KW-0067">ATP-binding</keyword>
<name>A0A0D2MG64_9CHLO</name>
<dbReference type="GO" id="GO:0005856">
    <property type="term" value="C:cytoskeleton"/>
    <property type="evidence" value="ECO:0007669"/>
    <property type="project" value="InterPro"/>
</dbReference>
<dbReference type="InterPro" id="IPR019748">
    <property type="entry name" value="FERM_central"/>
</dbReference>
<feature type="domain" description="FERM" evidence="11">
    <location>
        <begin position="317"/>
        <end position="630"/>
    </location>
</feature>
<dbReference type="Pfam" id="PF02174">
    <property type="entry name" value="IRS"/>
    <property type="match status" value="1"/>
</dbReference>
<dbReference type="Gene3D" id="3.10.20.90">
    <property type="entry name" value="Phosphatidylinositol 3-kinase Catalytic Subunit, Chain A, domain 1"/>
    <property type="match status" value="1"/>
</dbReference>
<keyword evidence="14" id="KW-1185">Reference proteome</keyword>
<feature type="non-terminal residue" evidence="13">
    <location>
        <position position="897"/>
    </location>
</feature>
<dbReference type="SUPFAM" id="SSF50729">
    <property type="entry name" value="PH domain-like"/>
    <property type="match status" value="1"/>
</dbReference>
<keyword evidence="9" id="KW-0175">Coiled coil</keyword>
<dbReference type="GO" id="GO:0005524">
    <property type="term" value="F:ATP binding"/>
    <property type="evidence" value="ECO:0007669"/>
    <property type="project" value="UniProtKB-KW"/>
</dbReference>
<dbReference type="InterPro" id="IPR000857">
    <property type="entry name" value="MyTH4_dom"/>
</dbReference>
<dbReference type="SMART" id="SM00139">
    <property type="entry name" value="MyTH4"/>
    <property type="match status" value="1"/>
</dbReference>
<dbReference type="AlphaFoldDB" id="A0A0D2MG64"/>
<dbReference type="SUPFAM" id="SSF47031">
    <property type="entry name" value="Second domain of FERM"/>
    <property type="match status" value="1"/>
</dbReference>
<evidence type="ECO:0000256" key="1">
    <source>
        <dbReference type="ARBA" id="ARBA00004496"/>
    </source>
</evidence>
<dbReference type="Pfam" id="PF00784">
    <property type="entry name" value="MyTH4"/>
    <property type="match status" value="1"/>
</dbReference>
<dbReference type="InterPro" id="IPR035963">
    <property type="entry name" value="FERM_2"/>
</dbReference>
<organism evidence="13 14">
    <name type="scientific">Monoraphidium neglectum</name>
    <dbReference type="NCBI Taxonomy" id="145388"/>
    <lineage>
        <taxon>Eukaryota</taxon>
        <taxon>Viridiplantae</taxon>
        <taxon>Chlorophyta</taxon>
        <taxon>core chlorophytes</taxon>
        <taxon>Chlorophyceae</taxon>
        <taxon>CS clade</taxon>
        <taxon>Sphaeropleales</taxon>
        <taxon>Selenastraceae</taxon>
        <taxon>Monoraphidium</taxon>
    </lineage>
</organism>
<dbReference type="Gene3D" id="2.30.29.30">
    <property type="entry name" value="Pleckstrin-homology domain (PH domain)/Phosphotyrosine-binding domain (PTB)"/>
    <property type="match status" value="1"/>
</dbReference>
<sequence length="897" mass="97732">MKNQDVVHAMKIVILDQSVALESDGFATPPRRLEALSGHTDAFQLDSFNRAVQRTNGGGKLTNLFKLKMLAKPAAAQMALGSDAYISAGPAGVVTPSGGSCQGSGAGTPGGSGASPRTPPAVAAAAAAAAAAQHTMSAEDLLTWSNEAIPTSLLKLAPEHASRAVKMHAHIQRYCGDDGREGRLPQSMAVEVVQKLLHQGLKRPELRDELYMQLVRQTRGNPLPASRARAWELFTLVAASMPPSKDFTGLISEYVHGVVRDGPAATSGGGAPAPGDEAVRTAAEATWAALKRSTKAGPRRTLPTSEEILAHLSSRRLSVLVFFLDETFEEIAYDITTTVLEAVEQVSSIIRLQAYSTFTLFVGYKPVVAQKAAVEGGPGDEQTLLDDNRYIADVVADLRSPKSAHEGWQARLLFKKRMFRETDEAVSEPQFINLSYIQAQHDYLAGNYPVVRDDAAQMAALQMQAEYGPALGGDPEAMMAGCERFITRQVFGTRPRDEWRADVGARYKALSEFSKEDARSQFLRILRTLPYGSSTFFTVRRIEDPIGLLPAKLVLGINKRGVHFFRPVPKEYLHSAELRDIMQFGSSSQAVFFKMRVAGVLHIFQFETKQGEDICMALQTHINDVMVKRYTKAKAQAEVAQAAPQQSANGSVATAAAATAAVGAVTSKFEGHIAELTQQLEDARRAAEENSAREGELRLAREQLVAELADAREALAAEGDARAELDRRLEAARCEAAEARRELESARTALSSAQATADETQSRVLNGRLEELTALVEARCREAEEANTRAAAAERALDESLKERDALEKKLKEQLESSQLDMRTALRARDDKVAALLEELGRAEEQSEALRCDLASHKADAAELEELRELRADVERKERQQAAIIEGQAKRLEELDK</sequence>
<evidence type="ECO:0000256" key="9">
    <source>
        <dbReference type="SAM" id="Coils"/>
    </source>
</evidence>
<evidence type="ECO:0000256" key="10">
    <source>
        <dbReference type="SAM" id="MobiDB-lite"/>
    </source>
</evidence>
<dbReference type="InterPro" id="IPR014352">
    <property type="entry name" value="FERM/acyl-CoA-bd_prot_sf"/>
</dbReference>
<accession>A0A0D2MG64</accession>
<gene>
    <name evidence="13" type="ORF">MNEG_8273</name>
</gene>
<dbReference type="EMBL" id="KK101772">
    <property type="protein sequence ID" value="KIY99686.1"/>
    <property type="molecule type" value="Genomic_DNA"/>
</dbReference>
<dbReference type="Gene3D" id="1.20.80.10">
    <property type="match status" value="1"/>
</dbReference>
<proteinExistence type="inferred from homology"/>